<name>A0AA37JSI6_BACUN</name>
<evidence type="ECO:0000313" key="2">
    <source>
        <dbReference type="EMBL" id="GKH13572.1"/>
    </source>
</evidence>
<sequence length="60" mass="6831">MPALWPVTGHGTTDSDKRSGREDRPKTLGWYLQPLTGIASRPDRAEILRRYFSENSETIV</sequence>
<reference evidence="2" key="1">
    <citation type="submission" date="2022-01" db="EMBL/GenBank/DDBJ databases">
        <title>Novel bile acid biosynthetic pathways are enriched in the microbiome of centenarians.</title>
        <authorList>
            <person name="Sato Y."/>
            <person name="Atarashi K."/>
            <person name="Plichta R.D."/>
            <person name="Arai Y."/>
            <person name="Sasajima S."/>
            <person name="Kearney M.S."/>
            <person name="Suda W."/>
            <person name="Takeshita K."/>
            <person name="Sasaki T."/>
            <person name="Okamoto S."/>
            <person name="Skelly N.A."/>
            <person name="Okamura Y."/>
            <person name="Vlamakis H."/>
            <person name="Li Y."/>
            <person name="Tanoue T."/>
            <person name="Takei H."/>
            <person name="Nittono H."/>
            <person name="Narushima S."/>
            <person name="Irie J."/>
            <person name="Itoh H."/>
            <person name="Moriya K."/>
            <person name="Sugiura Y."/>
            <person name="Suematsu M."/>
            <person name="Moritoki N."/>
            <person name="Shibata S."/>
            <person name="Littman R.D."/>
            <person name="Fischbach A.M."/>
            <person name="Uwamino Y."/>
            <person name="Inoue T."/>
            <person name="Honda A."/>
            <person name="Hattori M."/>
            <person name="Murai T."/>
            <person name="Xavier J.R."/>
            <person name="Hirose N."/>
            <person name="Honda K."/>
        </authorList>
    </citation>
    <scope>NUCLEOTIDE SEQUENCE</scope>
    <source>
        <strain evidence="2">CE91-St12</strain>
    </source>
</reference>
<accession>A0AA37JSI6</accession>
<protein>
    <submittedName>
        <fullName evidence="2">Uncharacterized protein</fullName>
    </submittedName>
</protein>
<dbReference type="Proteomes" id="UP001055048">
    <property type="component" value="Unassembled WGS sequence"/>
</dbReference>
<dbReference type="AlphaFoldDB" id="A0AA37JSI6"/>
<evidence type="ECO:0000313" key="3">
    <source>
        <dbReference type="Proteomes" id="UP001055048"/>
    </source>
</evidence>
<organism evidence="2 3">
    <name type="scientific">Bacteroides uniformis</name>
    <dbReference type="NCBI Taxonomy" id="820"/>
    <lineage>
        <taxon>Bacteria</taxon>
        <taxon>Pseudomonadati</taxon>
        <taxon>Bacteroidota</taxon>
        <taxon>Bacteroidia</taxon>
        <taxon>Bacteroidales</taxon>
        <taxon>Bacteroidaceae</taxon>
        <taxon>Bacteroides</taxon>
    </lineage>
</organism>
<evidence type="ECO:0000256" key="1">
    <source>
        <dbReference type="SAM" id="MobiDB-lite"/>
    </source>
</evidence>
<proteinExistence type="predicted"/>
<feature type="compositionally biased region" description="Basic and acidic residues" evidence="1">
    <location>
        <begin position="13"/>
        <end position="25"/>
    </location>
</feature>
<feature type="region of interest" description="Disordered" evidence="1">
    <location>
        <begin position="1"/>
        <end position="25"/>
    </location>
</feature>
<gene>
    <name evidence="2" type="ORF">CE91St12_17820</name>
</gene>
<comment type="caution">
    <text evidence="2">The sequence shown here is derived from an EMBL/GenBank/DDBJ whole genome shotgun (WGS) entry which is preliminary data.</text>
</comment>
<dbReference type="EMBL" id="BQNL01000001">
    <property type="protein sequence ID" value="GKH13572.1"/>
    <property type="molecule type" value="Genomic_DNA"/>
</dbReference>